<evidence type="ECO:0000313" key="8">
    <source>
        <dbReference type="EMBL" id="WRP15294.1"/>
    </source>
</evidence>
<proteinExistence type="inferred from homology"/>
<feature type="domain" description="Manganese/iron superoxide dismutase N-terminal" evidence="6">
    <location>
        <begin position="18"/>
        <end position="88"/>
    </location>
</feature>
<accession>A0ABZ1BR61</accession>
<evidence type="ECO:0000259" key="7">
    <source>
        <dbReference type="Pfam" id="PF02777"/>
    </source>
</evidence>
<dbReference type="InterPro" id="IPR001189">
    <property type="entry name" value="Mn/Fe_SOD"/>
</dbReference>
<dbReference type="InterPro" id="IPR019831">
    <property type="entry name" value="Mn/Fe_SOD_N"/>
</dbReference>
<name>A0ABZ1BR61_9FIRM</name>
<evidence type="ECO:0000256" key="1">
    <source>
        <dbReference type="ARBA" id="ARBA00008714"/>
    </source>
</evidence>
<dbReference type="Pfam" id="PF02777">
    <property type="entry name" value="Sod_Fe_C"/>
    <property type="match status" value="1"/>
</dbReference>
<feature type="domain" description="Manganese/iron superoxide dismutase C-terminal" evidence="7">
    <location>
        <begin position="94"/>
        <end position="194"/>
    </location>
</feature>
<reference evidence="9" key="1">
    <citation type="submission" date="2023-12" db="EMBL/GenBank/DDBJ databases">
        <title>Novel isolates from deep terrestrial aquifers shed light on the physiology and ecology of the class Limnochordia.</title>
        <authorList>
            <person name="Karnachuk O.V."/>
            <person name="Lukina A.P."/>
            <person name="Avakyan M.R."/>
            <person name="Kadnikov V."/>
            <person name="Begmatov S."/>
            <person name="Beletsky A.V."/>
            <person name="Mardanov A.V."/>
            <person name="Ravin N.V."/>
        </authorList>
    </citation>
    <scope>NUCLEOTIDE SEQUENCE [LARGE SCALE GENOMIC DNA]</scope>
    <source>
        <strain evidence="9">LN</strain>
    </source>
</reference>
<keyword evidence="3 5" id="KW-0479">Metal-binding</keyword>
<dbReference type="EMBL" id="CP141614">
    <property type="protein sequence ID" value="WRP15294.1"/>
    <property type="molecule type" value="Genomic_DNA"/>
</dbReference>
<dbReference type="InterPro" id="IPR036314">
    <property type="entry name" value="SOD_C_sf"/>
</dbReference>
<keyword evidence="9" id="KW-1185">Reference proteome</keyword>
<dbReference type="PIRSF" id="PIRSF000349">
    <property type="entry name" value="SODismutase"/>
    <property type="match status" value="1"/>
</dbReference>
<evidence type="ECO:0000256" key="3">
    <source>
        <dbReference type="ARBA" id="ARBA00022723"/>
    </source>
</evidence>
<dbReference type="InterPro" id="IPR019832">
    <property type="entry name" value="Mn/Fe_SOD_C"/>
</dbReference>
<dbReference type="InterPro" id="IPR036324">
    <property type="entry name" value="Mn/Fe_SOD_N_sf"/>
</dbReference>
<dbReference type="InterPro" id="IPR050265">
    <property type="entry name" value="Fe/Mn_Superoxide_Dismutase"/>
</dbReference>
<dbReference type="PANTHER" id="PTHR11404">
    <property type="entry name" value="SUPEROXIDE DISMUTASE 2"/>
    <property type="match status" value="1"/>
</dbReference>
<comment type="similarity">
    <text evidence="1 5">Belongs to the iron/manganese superoxide dismutase family.</text>
</comment>
<evidence type="ECO:0000313" key="9">
    <source>
        <dbReference type="Proteomes" id="UP001333102"/>
    </source>
</evidence>
<evidence type="ECO:0000256" key="5">
    <source>
        <dbReference type="RuleBase" id="RU000414"/>
    </source>
</evidence>
<gene>
    <name evidence="8" type="ORF">VLY81_03770</name>
</gene>
<dbReference type="Pfam" id="PF00081">
    <property type="entry name" value="Sod_Fe_N"/>
    <property type="match status" value="1"/>
</dbReference>
<organism evidence="8 9">
    <name type="scientific">Geochorda subterranea</name>
    <dbReference type="NCBI Taxonomy" id="3109564"/>
    <lineage>
        <taxon>Bacteria</taxon>
        <taxon>Bacillati</taxon>
        <taxon>Bacillota</taxon>
        <taxon>Limnochordia</taxon>
        <taxon>Limnochordales</taxon>
        <taxon>Geochordaceae</taxon>
        <taxon>Geochorda</taxon>
    </lineage>
</organism>
<evidence type="ECO:0000256" key="4">
    <source>
        <dbReference type="ARBA" id="ARBA00023002"/>
    </source>
</evidence>
<sequence>MAHQLTAKPFDSIRQLDGISERTMTEHYKLYQGYVNKYNEIMAKLAELGDADYQAANQTYSLIRELKVELTFALGGVKNHELYFDILSGTGGKPSGALLAQIERDFGSFDRWAKDLKATGIAARGWVWLAWDHDNKYLFNYIGDAQNTFPVWNATPILALDTYEHAYFIDYGTNRGSYIDAFFRNLDWAKVERRFAAIAR</sequence>
<protein>
    <recommendedName>
        <fullName evidence="2 5">Superoxide dismutase</fullName>
        <ecNumber evidence="2 5">1.15.1.1</ecNumber>
    </recommendedName>
</protein>
<evidence type="ECO:0000259" key="6">
    <source>
        <dbReference type="Pfam" id="PF00081"/>
    </source>
</evidence>
<dbReference type="PRINTS" id="PR01703">
    <property type="entry name" value="MNSODISMTASE"/>
</dbReference>
<dbReference type="Gene3D" id="3.55.40.20">
    <property type="entry name" value="Iron/manganese superoxide dismutase, C-terminal domain"/>
    <property type="match status" value="1"/>
</dbReference>
<dbReference type="SUPFAM" id="SSF54719">
    <property type="entry name" value="Fe,Mn superoxide dismutase (SOD), C-terminal domain"/>
    <property type="match status" value="1"/>
</dbReference>
<dbReference type="PANTHER" id="PTHR11404:SF6">
    <property type="entry name" value="SUPEROXIDE DISMUTASE [MN], MITOCHONDRIAL"/>
    <property type="match status" value="1"/>
</dbReference>
<comment type="catalytic activity">
    <reaction evidence="5">
        <text>2 superoxide + 2 H(+) = H2O2 + O2</text>
        <dbReference type="Rhea" id="RHEA:20696"/>
        <dbReference type="ChEBI" id="CHEBI:15378"/>
        <dbReference type="ChEBI" id="CHEBI:15379"/>
        <dbReference type="ChEBI" id="CHEBI:16240"/>
        <dbReference type="ChEBI" id="CHEBI:18421"/>
        <dbReference type="EC" id="1.15.1.1"/>
    </reaction>
</comment>
<evidence type="ECO:0000256" key="2">
    <source>
        <dbReference type="ARBA" id="ARBA00012682"/>
    </source>
</evidence>
<dbReference type="EC" id="1.15.1.1" evidence="2 5"/>
<dbReference type="RefSeq" id="WP_324669694.1">
    <property type="nucleotide sequence ID" value="NZ_CP141614.1"/>
</dbReference>
<dbReference type="SUPFAM" id="SSF46609">
    <property type="entry name" value="Fe,Mn superoxide dismutase (SOD), N-terminal domain"/>
    <property type="match status" value="1"/>
</dbReference>
<keyword evidence="4 5" id="KW-0560">Oxidoreductase</keyword>
<comment type="function">
    <text evidence="5">Destroys radicals which are normally produced within the cells and which are toxic to biological systems.</text>
</comment>
<dbReference type="Proteomes" id="UP001333102">
    <property type="component" value="Chromosome"/>
</dbReference>
<dbReference type="Gene3D" id="1.10.287.990">
    <property type="entry name" value="Fe,Mn superoxide dismutase (SOD) domain"/>
    <property type="match status" value="1"/>
</dbReference>